<accession>A0A8R1U4M8</accession>
<dbReference type="PANTHER" id="PTHR39385:SF2">
    <property type="entry name" value="SLIT-LIKE 3 PROTEIN"/>
    <property type="match status" value="1"/>
</dbReference>
<dbReference type="EnsemblMetazoa" id="PPA01914.1">
    <property type="protein sequence ID" value="PPA01914.1"/>
    <property type="gene ID" value="WBGene00091468"/>
</dbReference>
<evidence type="ECO:0000313" key="3">
    <source>
        <dbReference type="Proteomes" id="UP000005239"/>
    </source>
</evidence>
<feature type="chain" id="PRO_5035821960" evidence="1">
    <location>
        <begin position="18"/>
        <end position="219"/>
    </location>
</feature>
<protein>
    <submittedName>
        <fullName evidence="2">Uncharacterized protein</fullName>
    </submittedName>
</protein>
<name>A0A8R1U4M8_PRIPA</name>
<reference evidence="2" key="2">
    <citation type="submission" date="2022-06" db="UniProtKB">
        <authorList>
            <consortium name="EnsemblMetazoa"/>
        </authorList>
    </citation>
    <scope>IDENTIFICATION</scope>
    <source>
        <strain evidence="2">PS312</strain>
    </source>
</reference>
<dbReference type="Proteomes" id="UP000005239">
    <property type="component" value="Unassembled WGS sequence"/>
</dbReference>
<gene>
    <name evidence="2" type="primary">WBGene00091468</name>
</gene>
<keyword evidence="3" id="KW-1185">Reference proteome</keyword>
<evidence type="ECO:0000313" key="2">
    <source>
        <dbReference type="EnsemblMetazoa" id="PPA01914.1"/>
    </source>
</evidence>
<keyword evidence="1" id="KW-0732">Signal</keyword>
<organism evidence="2 3">
    <name type="scientific">Pristionchus pacificus</name>
    <name type="common">Parasitic nematode worm</name>
    <dbReference type="NCBI Taxonomy" id="54126"/>
    <lineage>
        <taxon>Eukaryota</taxon>
        <taxon>Metazoa</taxon>
        <taxon>Ecdysozoa</taxon>
        <taxon>Nematoda</taxon>
        <taxon>Chromadorea</taxon>
        <taxon>Rhabditida</taxon>
        <taxon>Rhabditina</taxon>
        <taxon>Diplogasteromorpha</taxon>
        <taxon>Diplogasteroidea</taxon>
        <taxon>Neodiplogasteridae</taxon>
        <taxon>Pristionchus</taxon>
    </lineage>
</organism>
<sequence>MHIPLFSLLLLIPLSSAYVYPCLDACECDTTDEVIHCHNGERKTLALPDEGRLRGFHAIGMTFNKVEKLPSEDEIIDKFPDVLAIDVERNPDFDCSSLLEFTKVKVISDCYKNISDISQIPEMLRPSKDCDFECTAKKHYNDLHKYVMKLWEVIKEKYRTFDKDQALEQIKTFFIETVQSINRKIDKSLDEFHPRNQQKTITAVSPAPTLEMVTSEDLD</sequence>
<proteinExistence type="predicted"/>
<dbReference type="AlphaFoldDB" id="A0A8R1U4M8"/>
<dbReference type="PANTHER" id="PTHR39385">
    <property type="entry name" value="PROTEIN CBG20422"/>
    <property type="match status" value="1"/>
</dbReference>
<evidence type="ECO:0000256" key="1">
    <source>
        <dbReference type="SAM" id="SignalP"/>
    </source>
</evidence>
<feature type="signal peptide" evidence="1">
    <location>
        <begin position="1"/>
        <end position="17"/>
    </location>
</feature>
<reference evidence="3" key="1">
    <citation type="journal article" date="2008" name="Nat. Genet.">
        <title>The Pristionchus pacificus genome provides a unique perspective on nematode lifestyle and parasitism.</title>
        <authorList>
            <person name="Dieterich C."/>
            <person name="Clifton S.W."/>
            <person name="Schuster L.N."/>
            <person name="Chinwalla A."/>
            <person name="Delehaunty K."/>
            <person name="Dinkelacker I."/>
            <person name="Fulton L."/>
            <person name="Fulton R."/>
            <person name="Godfrey J."/>
            <person name="Minx P."/>
            <person name="Mitreva M."/>
            <person name="Roeseler W."/>
            <person name="Tian H."/>
            <person name="Witte H."/>
            <person name="Yang S.P."/>
            <person name="Wilson R.K."/>
            <person name="Sommer R.J."/>
        </authorList>
    </citation>
    <scope>NUCLEOTIDE SEQUENCE [LARGE SCALE GENOMIC DNA]</scope>
    <source>
        <strain evidence="3">PS312</strain>
    </source>
</reference>